<dbReference type="Proteomes" id="UP000789366">
    <property type="component" value="Unassembled WGS sequence"/>
</dbReference>
<evidence type="ECO:0000313" key="1">
    <source>
        <dbReference type="EMBL" id="CAG8579437.1"/>
    </source>
</evidence>
<evidence type="ECO:0000313" key="2">
    <source>
        <dbReference type="Proteomes" id="UP000789366"/>
    </source>
</evidence>
<protein>
    <submittedName>
        <fullName evidence="1">7647_t:CDS:1</fullName>
    </submittedName>
</protein>
<name>A0ACA9MF84_9GLOM</name>
<reference evidence="1" key="1">
    <citation type="submission" date="2021-06" db="EMBL/GenBank/DDBJ databases">
        <authorList>
            <person name="Kallberg Y."/>
            <person name="Tangrot J."/>
            <person name="Rosling A."/>
        </authorList>
    </citation>
    <scope>NUCLEOTIDE SEQUENCE</scope>
    <source>
        <strain evidence="1">28 12/20/2015</strain>
    </source>
</reference>
<dbReference type="EMBL" id="CAJVPW010007310">
    <property type="protein sequence ID" value="CAG8579437.1"/>
    <property type="molecule type" value="Genomic_DNA"/>
</dbReference>
<sequence length="780" mass="87956">MQRPPPFTSFIPKLFFLDLSVPFDTSSPQWTDLSPAPVSNSWCSASLGGSNNNIIFLIGGLMFDSNNKISNSLVYTFNTIDQTWSSPKISGHSPQRRKEITSIVNPDDEKIYIFGGLSDATTGSSESKYFNNFIILDTVHLTWTTNNFSSASTKRAGHTLTICNKILVLIGGKEIYSDGTVKLADMNKIWTYDMNSGIWSLNIVTGDNIDSRIFHTAVLDYRKRIIIYGGMNDNSSDPRVSPDLAILDITTTPFKWIMPKIPPDNAAPPLAAHTAIMMNYYMIISFGKNTTPVNNENPVIYLFDTVGYKWVASYSPNISSTLLENDSTSTTLASADETGPGGLSMPVLIGIVVGAVFVGLGLLLLFFVYYQKYRKQVSGGGLNPIIIDVTTESVPDSTPNGDQTNQIAIGTHWPIAPTIPTTNSQKRVSTTSSATISVSHSQSRPKSPRQVRFSVDSQQLQTDSQHLRTNSQQSQIDSQQLQTDSQHLRTNSQQSQVDSQQLQTDSQQLRPNSRQPQLGFQQPQTDSQQLRPNFRQSQVDFQQSQTDSQQSRTNSRQSQVDSQQSQQEGSQQFQQIDSQRIQQANPQRIQYIDPQQYQQVDPQQHQQVDPQQYQLVDPRQYQQVDPRQYQQVDPRQYQQVDPQQYQVDPQEYQQIQFQPIPQFPMHPPQFQSSSQPLPPVDPSQFPQYQPIYAVPLQPMHPYSQQFQPVYPMPQQPVIFSQYPGGYPQESYSRGSYSPTSYSPIRPNFEVIPECVENEQPQHLYVTNDGQQEQHTSSSES</sequence>
<gene>
    <name evidence="1" type="ORF">SPELUC_LOCUS6304</name>
</gene>
<organism evidence="1 2">
    <name type="scientific">Cetraspora pellucida</name>
    <dbReference type="NCBI Taxonomy" id="1433469"/>
    <lineage>
        <taxon>Eukaryota</taxon>
        <taxon>Fungi</taxon>
        <taxon>Fungi incertae sedis</taxon>
        <taxon>Mucoromycota</taxon>
        <taxon>Glomeromycotina</taxon>
        <taxon>Glomeromycetes</taxon>
        <taxon>Diversisporales</taxon>
        <taxon>Gigasporaceae</taxon>
        <taxon>Cetraspora</taxon>
    </lineage>
</organism>
<accession>A0ACA9MF84</accession>
<comment type="caution">
    <text evidence="1">The sequence shown here is derived from an EMBL/GenBank/DDBJ whole genome shotgun (WGS) entry which is preliminary data.</text>
</comment>
<feature type="non-terminal residue" evidence="1">
    <location>
        <position position="780"/>
    </location>
</feature>
<keyword evidence="2" id="KW-1185">Reference proteome</keyword>
<proteinExistence type="predicted"/>